<dbReference type="InterPro" id="IPR012902">
    <property type="entry name" value="N_methyl_site"/>
</dbReference>
<dbReference type="InterPro" id="IPR045584">
    <property type="entry name" value="Pilin-like"/>
</dbReference>
<reference evidence="3 4" key="1">
    <citation type="journal article" date="2015" name="Nature">
        <title>rRNA introns, odd ribosomes, and small enigmatic genomes across a large radiation of phyla.</title>
        <authorList>
            <person name="Brown C.T."/>
            <person name="Hug L.A."/>
            <person name="Thomas B.C."/>
            <person name="Sharon I."/>
            <person name="Castelle C.J."/>
            <person name="Singh A."/>
            <person name="Wilkins M.J."/>
            <person name="Williams K.H."/>
            <person name="Banfield J.F."/>
        </authorList>
    </citation>
    <scope>NUCLEOTIDE SEQUENCE [LARGE SCALE GENOMIC DNA]</scope>
</reference>
<proteinExistence type="predicted"/>
<keyword evidence="2" id="KW-1133">Transmembrane helix</keyword>
<dbReference type="InterPro" id="IPR000983">
    <property type="entry name" value="Bac_GSPG_pilin"/>
</dbReference>
<organism evidence="3 4">
    <name type="scientific">Candidatus Collierbacteria bacterium GW2011_GWA2_42_17</name>
    <dbReference type="NCBI Taxonomy" id="1618378"/>
    <lineage>
        <taxon>Bacteria</taxon>
        <taxon>Candidatus Collieribacteriota</taxon>
    </lineage>
</organism>
<keyword evidence="2" id="KW-0472">Membrane</keyword>
<dbReference type="EMBL" id="LCDA01000002">
    <property type="protein sequence ID" value="KKS43112.1"/>
    <property type="molecule type" value="Genomic_DNA"/>
</dbReference>
<protein>
    <recommendedName>
        <fullName evidence="5">Type II secretion system protein G</fullName>
    </recommendedName>
</protein>
<sequence>MKRNGFTFIELLVVITIIAVIFAAGVVSYTTISKNSRNARRSSDMEAIRQALEMCRSIDGEYPALIYPSVTCPLTTTVVTLTTTPLDPKPCPTTTYTYAPAGGGYTLTASCYEGGAKSVTNP</sequence>
<dbReference type="Gene3D" id="3.30.700.10">
    <property type="entry name" value="Glycoprotein, Type 4 Pilin"/>
    <property type="match status" value="1"/>
</dbReference>
<name>A0A0G0Z2Y3_9BACT</name>
<dbReference type="Proteomes" id="UP000033854">
    <property type="component" value="Unassembled WGS sequence"/>
</dbReference>
<keyword evidence="2" id="KW-0812">Transmembrane</keyword>
<dbReference type="NCBIfam" id="TIGR02532">
    <property type="entry name" value="IV_pilin_GFxxxE"/>
    <property type="match status" value="1"/>
</dbReference>
<evidence type="ECO:0000313" key="3">
    <source>
        <dbReference type="EMBL" id="KKS43112.1"/>
    </source>
</evidence>
<dbReference type="SUPFAM" id="SSF54523">
    <property type="entry name" value="Pili subunits"/>
    <property type="match status" value="1"/>
</dbReference>
<comment type="caution">
    <text evidence="3">The sequence shown here is derived from an EMBL/GenBank/DDBJ whole genome shotgun (WGS) entry which is preliminary data.</text>
</comment>
<dbReference type="GO" id="GO:0015627">
    <property type="term" value="C:type II protein secretion system complex"/>
    <property type="evidence" value="ECO:0007669"/>
    <property type="project" value="InterPro"/>
</dbReference>
<evidence type="ECO:0000313" key="4">
    <source>
        <dbReference type="Proteomes" id="UP000033854"/>
    </source>
</evidence>
<evidence type="ECO:0008006" key="5">
    <source>
        <dbReference type="Google" id="ProtNLM"/>
    </source>
</evidence>
<accession>A0A0G0Z2Y3</accession>
<dbReference type="PRINTS" id="PR00813">
    <property type="entry name" value="BCTERIALGSPG"/>
</dbReference>
<evidence type="ECO:0000256" key="2">
    <source>
        <dbReference type="SAM" id="Phobius"/>
    </source>
</evidence>
<gene>
    <name evidence="3" type="ORF">UV06_C0002G0014</name>
</gene>
<feature type="transmembrane region" description="Helical" evidence="2">
    <location>
        <begin position="6"/>
        <end position="32"/>
    </location>
</feature>
<dbReference type="GO" id="GO:0015628">
    <property type="term" value="P:protein secretion by the type II secretion system"/>
    <property type="evidence" value="ECO:0007669"/>
    <property type="project" value="InterPro"/>
</dbReference>
<dbReference type="AlphaFoldDB" id="A0A0G0Z2Y3"/>
<dbReference type="Pfam" id="PF07963">
    <property type="entry name" value="N_methyl"/>
    <property type="match status" value="1"/>
</dbReference>
<keyword evidence="1" id="KW-0488">Methylation</keyword>
<evidence type="ECO:0000256" key="1">
    <source>
        <dbReference type="ARBA" id="ARBA00022481"/>
    </source>
</evidence>